<reference evidence="2" key="1">
    <citation type="journal article" date="2019" name="MBio">
        <title>Comparative genomics for the elucidation of multidrug resistance (MDR) in Candida lusitaniae.</title>
        <authorList>
            <person name="Kannan A."/>
            <person name="Asner S.A."/>
            <person name="Trachsel E."/>
            <person name="Kelly S."/>
            <person name="Parker J."/>
            <person name="Sanglard D."/>
        </authorList>
    </citation>
    <scope>NUCLEOTIDE SEQUENCE [LARGE SCALE GENOMIC DNA]</scope>
    <source>
        <strain evidence="2">P1</strain>
    </source>
</reference>
<proteinExistence type="predicted"/>
<keyword evidence="1" id="KW-0436">Ligase</keyword>
<name>A0ACD0WK90_CLALS</name>
<evidence type="ECO:0000313" key="1">
    <source>
        <dbReference type="EMBL" id="QFZ27964.1"/>
    </source>
</evidence>
<evidence type="ECO:0000313" key="2">
    <source>
        <dbReference type="Proteomes" id="UP000326582"/>
    </source>
</evidence>
<sequence>MTTSRLTWRCTNVQASSMSRKHIVLSKMFEPLPVLRDSKETTDRFVASLIEASERKDAGKARVSKWTVETSTGPVEVDSWKFKEFEYSRSNIQLPCRARGLFMQGSRILARGYDKFFNQEEVPETKMEALKKLEGPFNVSTKENGCIIFISGLEDGTLLVCSKHSTGERDGEKSKHFIRGHQETLSQLERIGKRPEDLARILFELNLTAVAELCDDDFEEHVVEYPKELAGLYLHGLNYNTQKFHTYPMDRVSAFAEEWGFRKVSDFTFDSFDRLWAFLEKTGETGTFNGREIEGFVIRAKKDGSDYFFKYKLKEPYFLYRQLREATLDLINPEAPQKIPQIVHRRPAHKKITFSYLEYVEKLFEENPQLKEDYLNSLGIIKVRKMYLKHMGFGELDGLGLVKIEDKDEKLSQKLDKLLKATTFHYGIVPIASIGCGKTTTIKTLTNLIPEWGHVQSDDFYKRKLKFTETCLSELGTHKVVFIDKNHQQARIRKEHFSSFHANEGKFVPPNISVKYVGINFMSKGTSAEHWKFLEKRLIARGDNHQTLRVKKEGDSASKKAKGFYDSFSPPELKAKLENESLPVVVEGNKYEDPDSNFHMIINLDCTQENSSLENAKIILRELTKAFPEIQVPNFTESQWMEAFESAKNHEVKVVAPPPAPKAGKAIYVGIEITPSAIQSIADNCLREDPTWNGLVEAKRVQQDFHVTVAHCMAARDAKKKASWAKIAKKFDLKANGKVAKETGRFPLRFFADLNIKSIVVVEQTLITLRVELSAIYTQNESSFILDEDKIEPTNTILHITVGTMSEKIRPAMSNTYLEKLVASHENVTKGEYILDDKKFKVWDVDVSLEKQQLFVYYQFD</sequence>
<accession>A0ACD0WK90</accession>
<organism evidence="1 2">
    <name type="scientific">Clavispora lusitaniae</name>
    <name type="common">Candida lusitaniae</name>
    <dbReference type="NCBI Taxonomy" id="36911"/>
    <lineage>
        <taxon>Eukaryota</taxon>
        <taxon>Fungi</taxon>
        <taxon>Dikarya</taxon>
        <taxon>Ascomycota</taxon>
        <taxon>Saccharomycotina</taxon>
        <taxon>Pichiomycetes</taxon>
        <taxon>Metschnikowiaceae</taxon>
        <taxon>Clavispora</taxon>
    </lineage>
</organism>
<dbReference type="EMBL" id="CP038486">
    <property type="protein sequence ID" value="QFZ27964.1"/>
    <property type="molecule type" value="Genomic_DNA"/>
</dbReference>
<protein>
    <submittedName>
        <fullName evidence="1">tRNA ligase</fullName>
    </submittedName>
</protein>
<dbReference type="Proteomes" id="UP000326582">
    <property type="component" value="Chromosome 3"/>
</dbReference>
<keyword evidence="2" id="KW-1185">Reference proteome</keyword>
<gene>
    <name evidence="1" type="ORF">EJF14_30958</name>
</gene>